<keyword evidence="2" id="KW-1185">Reference proteome</keyword>
<organism evidence="1 2">
    <name type="scientific">Nostoc paludosum FACHB-159</name>
    <dbReference type="NCBI Taxonomy" id="2692908"/>
    <lineage>
        <taxon>Bacteria</taxon>
        <taxon>Bacillati</taxon>
        <taxon>Cyanobacteriota</taxon>
        <taxon>Cyanophyceae</taxon>
        <taxon>Nostocales</taxon>
        <taxon>Nostocaceae</taxon>
        <taxon>Nostoc</taxon>
    </lineage>
</organism>
<dbReference type="EMBL" id="JACJTU010000084">
    <property type="protein sequence ID" value="MBD2739418.1"/>
    <property type="molecule type" value="Genomic_DNA"/>
</dbReference>
<accession>A0ABR8KNE0</accession>
<dbReference type="Proteomes" id="UP000637383">
    <property type="component" value="Unassembled WGS sequence"/>
</dbReference>
<dbReference type="RefSeq" id="WP_190959918.1">
    <property type="nucleotide sequence ID" value="NZ_JACJTU010000084.1"/>
</dbReference>
<sequence length="80" mass="8978">MQIAVTAINSVQLLLTANSSQMVAIGHLGVEVKIASNPYGECNRTTFTLWDDCCCWGFFIKIDNTAMLQTYFKQPLQNFL</sequence>
<name>A0ABR8KNE0_9NOSO</name>
<evidence type="ECO:0000313" key="2">
    <source>
        <dbReference type="Proteomes" id="UP000637383"/>
    </source>
</evidence>
<comment type="caution">
    <text evidence="1">The sequence shown here is derived from an EMBL/GenBank/DDBJ whole genome shotgun (WGS) entry which is preliminary data.</text>
</comment>
<evidence type="ECO:0000313" key="1">
    <source>
        <dbReference type="EMBL" id="MBD2739418.1"/>
    </source>
</evidence>
<reference evidence="1 2" key="1">
    <citation type="journal article" date="2020" name="ISME J.">
        <title>Comparative genomics reveals insights into cyanobacterial evolution and habitat adaptation.</title>
        <authorList>
            <person name="Chen M.Y."/>
            <person name="Teng W.K."/>
            <person name="Zhao L."/>
            <person name="Hu C.X."/>
            <person name="Zhou Y.K."/>
            <person name="Han B.P."/>
            <person name="Song L.R."/>
            <person name="Shu W.S."/>
        </authorList>
    </citation>
    <scope>NUCLEOTIDE SEQUENCE [LARGE SCALE GENOMIC DNA]</scope>
    <source>
        <strain evidence="1 2">FACHB-159</strain>
    </source>
</reference>
<proteinExistence type="predicted"/>
<gene>
    <name evidence="1" type="ORF">H6H03_37105</name>
</gene>
<protein>
    <submittedName>
        <fullName evidence="1">Uncharacterized protein</fullName>
    </submittedName>
</protein>